<feature type="non-terminal residue" evidence="1">
    <location>
        <position position="1"/>
    </location>
</feature>
<dbReference type="EMBL" id="LXQA010720914">
    <property type="protein sequence ID" value="MCI67640.1"/>
    <property type="molecule type" value="Genomic_DNA"/>
</dbReference>
<keyword evidence="2" id="KW-1185">Reference proteome</keyword>
<comment type="caution">
    <text evidence="1">The sequence shown here is derived from an EMBL/GenBank/DDBJ whole genome shotgun (WGS) entry which is preliminary data.</text>
</comment>
<organism evidence="1 2">
    <name type="scientific">Trifolium medium</name>
    <dbReference type="NCBI Taxonomy" id="97028"/>
    <lineage>
        <taxon>Eukaryota</taxon>
        <taxon>Viridiplantae</taxon>
        <taxon>Streptophyta</taxon>
        <taxon>Embryophyta</taxon>
        <taxon>Tracheophyta</taxon>
        <taxon>Spermatophyta</taxon>
        <taxon>Magnoliopsida</taxon>
        <taxon>eudicotyledons</taxon>
        <taxon>Gunneridae</taxon>
        <taxon>Pentapetalae</taxon>
        <taxon>rosids</taxon>
        <taxon>fabids</taxon>
        <taxon>Fabales</taxon>
        <taxon>Fabaceae</taxon>
        <taxon>Papilionoideae</taxon>
        <taxon>50 kb inversion clade</taxon>
        <taxon>NPAAA clade</taxon>
        <taxon>Hologalegina</taxon>
        <taxon>IRL clade</taxon>
        <taxon>Trifolieae</taxon>
        <taxon>Trifolium</taxon>
    </lineage>
</organism>
<accession>A0A392U515</accession>
<reference evidence="1 2" key="1">
    <citation type="journal article" date="2018" name="Front. Plant Sci.">
        <title>Red Clover (Trifolium pratense) and Zigzag Clover (T. medium) - A Picture of Genomic Similarities and Differences.</title>
        <authorList>
            <person name="Dluhosova J."/>
            <person name="Istvanek J."/>
            <person name="Nedelnik J."/>
            <person name="Repkova J."/>
        </authorList>
    </citation>
    <scope>NUCLEOTIDE SEQUENCE [LARGE SCALE GENOMIC DNA]</scope>
    <source>
        <strain evidence="2">cv. 10/8</strain>
        <tissue evidence="1">Leaf</tissue>
    </source>
</reference>
<dbReference type="Proteomes" id="UP000265520">
    <property type="component" value="Unassembled WGS sequence"/>
</dbReference>
<sequence>ASELRSDNQSQDIRFPYNLNDWSQTLGQCGHVGDERKYALLNGGKTAGYFLV</sequence>
<protein>
    <submittedName>
        <fullName evidence="1">Uncharacterized protein</fullName>
    </submittedName>
</protein>
<proteinExistence type="predicted"/>
<dbReference type="AlphaFoldDB" id="A0A392U515"/>
<evidence type="ECO:0000313" key="1">
    <source>
        <dbReference type="EMBL" id="MCI67640.1"/>
    </source>
</evidence>
<evidence type="ECO:0000313" key="2">
    <source>
        <dbReference type="Proteomes" id="UP000265520"/>
    </source>
</evidence>
<name>A0A392U515_9FABA</name>